<evidence type="ECO:0000313" key="1">
    <source>
        <dbReference type="EMBL" id="KAJ2995304.1"/>
    </source>
</evidence>
<protein>
    <submittedName>
        <fullName evidence="1">Uncharacterized protein</fullName>
    </submittedName>
</protein>
<evidence type="ECO:0000313" key="2">
    <source>
        <dbReference type="Proteomes" id="UP001144978"/>
    </source>
</evidence>
<dbReference type="Proteomes" id="UP001144978">
    <property type="component" value="Unassembled WGS sequence"/>
</dbReference>
<sequence>MAAAAASLPSFGNERAENDGRSVGSTHVSLAYFAYAAPRRTTVAKAGPSLYVYLISHRWRLSLLPGGHIWAPAAAVGSRWVPHRRVRRATECEDERRRGLAYSATISNNAIVQQHPWTLDTTRKSQNERGKKKEDEAGEKKGRETTVLAIPWSARAQRQLEGRRTAVATAAVATATFSSSPSCFSFEAPSMTPVPLSMFQFLVRPTHPQHSFPTARLYR</sequence>
<keyword evidence="2" id="KW-1185">Reference proteome</keyword>
<gene>
    <name evidence="1" type="ORF">NUW54_g7414</name>
</gene>
<organism evidence="1 2">
    <name type="scientific">Trametes sanguinea</name>
    <dbReference type="NCBI Taxonomy" id="158606"/>
    <lineage>
        <taxon>Eukaryota</taxon>
        <taxon>Fungi</taxon>
        <taxon>Dikarya</taxon>
        <taxon>Basidiomycota</taxon>
        <taxon>Agaricomycotina</taxon>
        <taxon>Agaricomycetes</taxon>
        <taxon>Polyporales</taxon>
        <taxon>Polyporaceae</taxon>
        <taxon>Trametes</taxon>
    </lineage>
</organism>
<accession>A0ACC1PNB1</accession>
<reference evidence="1" key="1">
    <citation type="submission" date="2022-08" db="EMBL/GenBank/DDBJ databases">
        <title>Genome Sequence of Pycnoporus sanguineus.</title>
        <authorList>
            <person name="Buettner E."/>
        </authorList>
    </citation>
    <scope>NUCLEOTIDE SEQUENCE</scope>
    <source>
        <strain evidence="1">CG-C14</strain>
    </source>
</reference>
<dbReference type="EMBL" id="JANSHE010002122">
    <property type="protein sequence ID" value="KAJ2995304.1"/>
    <property type="molecule type" value="Genomic_DNA"/>
</dbReference>
<comment type="caution">
    <text evidence="1">The sequence shown here is derived from an EMBL/GenBank/DDBJ whole genome shotgun (WGS) entry which is preliminary data.</text>
</comment>
<proteinExistence type="predicted"/>
<name>A0ACC1PNB1_9APHY</name>